<sequence>MAIVCATHFTQSSIDALHVAAMLAFRTRQKLWLCCVVPGTASSDDDAKHSQLENEATALREAGVDVETALLHGQLERSLGRLCHDVAAQLLVVGDTSHMRNGAFATPVDRIAEGVSVPTLVVKSARPFEAWALGQKPLKVLLAIDHSWSSMLARNWLTRLAGYGALDVVATHVWSPDEEAARHGKASPPSDAETEAMSAQLVDDTHAALRGLPTNVQTRVQLEVGRGNVGALLLSLAAREQVDVMVLGTHPHRGLLGRLTSVTHEVLTNGLMSIALVPDESPSALTDQGARAALAAQQRSR</sequence>
<comment type="similarity">
    <text evidence="1">Belongs to the universal stress protein A family.</text>
</comment>
<organism evidence="3 4">
    <name type="scientific">Archangium gephyra</name>
    <dbReference type="NCBI Taxonomy" id="48"/>
    <lineage>
        <taxon>Bacteria</taxon>
        <taxon>Pseudomonadati</taxon>
        <taxon>Myxococcota</taxon>
        <taxon>Myxococcia</taxon>
        <taxon>Myxococcales</taxon>
        <taxon>Cystobacterineae</taxon>
        <taxon>Archangiaceae</taxon>
        <taxon>Archangium</taxon>
    </lineage>
</organism>
<protein>
    <recommendedName>
        <fullName evidence="2">UspA domain-containing protein</fullName>
    </recommendedName>
</protein>
<dbReference type="PANTHER" id="PTHR46268:SF6">
    <property type="entry name" value="UNIVERSAL STRESS PROTEIN UP12"/>
    <property type="match status" value="1"/>
</dbReference>
<dbReference type="AlphaFoldDB" id="A0A2W5T6L9"/>
<dbReference type="PANTHER" id="PTHR46268">
    <property type="entry name" value="STRESS RESPONSE PROTEIN NHAX"/>
    <property type="match status" value="1"/>
</dbReference>
<evidence type="ECO:0000313" key="4">
    <source>
        <dbReference type="Proteomes" id="UP000249061"/>
    </source>
</evidence>
<dbReference type="InterPro" id="IPR006016">
    <property type="entry name" value="UspA"/>
</dbReference>
<reference evidence="3 4" key="1">
    <citation type="submission" date="2017-08" db="EMBL/GenBank/DDBJ databases">
        <title>Infants hospitalized years apart are colonized by the same room-sourced microbial strains.</title>
        <authorList>
            <person name="Brooks B."/>
            <person name="Olm M.R."/>
            <person name="Firek B.A."/>
            <person name="Baker R."/>
            <person name="Thomas B.C."/>
            <person name="Morowitz M.J."/>
            <person name="Banfield J.F."/>
        </authorList>
    </citation>
    <scope>NUCLEOTIDE SEQUENCE [LARGE SCALE GENOMIC DNA]</scope>
    <source>
        <strain evidence="3">S2_003_000_R2_14</strain>
    </source>
</reference>
<evidence type="ECO:0000256" key="1">
    <source>
        <dbReference type="ARBA" id="ARBA00008791"/>
    </source>
</evidence>
<name>A0A2W5T6L9_9BACT</name>
<dbReference type="InterPro" id="IPR014729">
    <property type="entry name" value="Rossmann-like_a/b/a_fold"/>
</dbReference>
<accession>A0A2W5T6L9</accession>
<evidence type="ECO:0000259" key="2">
    <source>
        <dbReference type="Pfam" id="PF00582"/>
    </source>
</evidence>
<dbReference type="Gene3D" id="3.40.50.620">
    <property type="entry name" value="HUPs"/>
    <property type="match status" value="2"/>
</dbReference>
<feature type="domain" description="UspA" evidence="2">
    <location>
        <begin position="139"/>
        <end position="269"/>
    </location>
</feature>
<dbReference type="SUPFAM" id="SSF52402">
    <property type="entry name" value="Adenine nucleotide alpha hydrolases-like"/>
    <property type="match status" value="2"/>
</dbReference>
<evidence type="ECO:0000313" key="3">
    <source>
        <dbReference type="EMBL" id="PZR11170.1"/>
    </source>
</evidence>
<dbReference type="EMBL" id="QFQP01000015">
    <property type="protein sequence ID" value="PZR11170.1"/>
    <property type="molecule type" value="Genomic_DNA"/>
</dbReference>
<gene>
    <name evidence="3" type="ORF">DI536_18720</name>
</gene>
<dbReference type="Pfam" id="PF00582">
    <property type="entry name" value="Usp"/>
    <property type="match status" value="1"/>
</dbReference>
<proteinExistence type="inferred from homology"/>
<comment type="caution">
    <text evidence="3">The sequence shown here is derived from an EMBL/GenBank/DDBJ whole genome shotgun (WGS) entry which is preliminary data.</text>
</comment>
<dbReference type="CDD" id="cd00293">
    <property type="entry name" value="USP-like"/>
    <property type="match status" value="1"/>
</dbReference>
<dbReference type="Proteomes" id="UP000249061">
    <property type="component" value="Unassembled WGS sequence"/>
</dbReference>